<feature type="domain" description="AntA/AntB antirepressor" evidence="1">
    <location>
        <begin position="24"/>
        <end position="92"/>
    </location>
</feature>
<protein>
    <submittedName>
        <fullName evidence="2">AntA/AntB antirepressor family protein</fullName>
    </submittedName>
</protein>
<dbReference type="EMBL" id="JAOCJE010000001">
    <property type="protein sequence ID" value="MDH1341535.1"/>
    <property type="molecule type" value="Genomic_DNA"/>
</dbReference>
<dbReference type="AlphaFoldDB" id="A0AA42U107"/>
<organism evidence="2 3">
    <name type="scientific">Ectopseudomonas oleovorans</name>
    <name type="common">Pseudomonas oleovorans</name>
    <dbReference type="NCBI Taxonomy" id="301"/>
    <lineage>
        <taxon>Bacteria</taxon>
        <taxon>Pseudomonadati</taxon>
        <taxon>Pseudomonadota</taxon>
        <taxon>Gammaproteobacteria</taxon>
        <taxon>Pseudomonadales</taxon>
        <taxon>Pseudomonadaceae</taxon>
        <taxon>Ectopseudomonas</taxon>
    </lineage>
</organism>
<comment type="caution">
    <text evidence="2">The sequence shown here is derived from an EMBL/GenBank/DDBJ whole genome shotgun (WGS) entry which is preliminary data.</text>
</comment>
<dbReference type="PANTHER" id="PTHR36180:SF1">
    <property type="entry name" value="ANTA_ANTB ANTIREPRESSOR DOMAIN-CONTAINING PROTEIN"/>
    <property type="match status" value="1"/>
</dbReference>
<proteinExistence type="predicted"/>
<dbReference type="RefSeq" id="WP_279850689.1">
    <property type="nucleotide sequence ID" value="NZ_JAOCJD010000019.1"/>
</dbReference>
<accession>A0AA42U107</accession>
<evidence type="ECO:0000313" key="3">
    <source>
        <dbReference type="Proteomes" id="UP001161697"/>
    </source>
</evidence>
<gene>
    <name evidence="2" type="ORF">N5J11_20565</name>
</gene>
<dbReference type="PANTHER" id="PTHR36180">
    <property type="entry name" value="DNA-BINDING PROTEIN-RELATED-RELATED"/>
    <property type="match status" value="1"/>
</dbReference>
<dbReference type="Proteomes" id="UP001161697">
    <property type="component" value="Unassembled WGS sequence"/>
</dbReference>
<dbReference type="InterPro" id="IPR013557">
    <property type="entry name" value="AntA/B_antirep"/>
</dbReference>
<name>A0AA42U107_ECTOL</name>
<sequence length="184" mass="20640">MNSTTQLIPVFNGALGDRQQQLCDARDLHSFLAVGRDFSTWIKERIEQYGFVEGEDYSPVLGNRSDGLPGKPRTEYHLTLDTAKELAMVENNDQGRQVRRYFIAMEREARESRGVSYLSVAQQLAFHRQVPKLLSQLKAETTPAIRATLHAQLVQHCHLLALPVPAIDSVGRAAPQTDDLFPAK</sequence>
<reference evidence="2" key="1">
    <citation type="submission" date="2022-09" db="EMBL/GenBank/DDBJ databases">
        <title>Intensive care unit water sources are persistently colonized with multi-drug resistant bacteria and are the site of extensive horizontal gene transfer of antibiotic resistance genes.</title>
        <authorList>
            <person name="Diorio-Toth L."/>
        </authorList>
    </citation>
    <scope>NUCLEOTIDE SEQUENCE</scope>
    <source>
        <strain evidence="2">GD03704</strain>
    </source>
</reference>
<evidence type="ECO:0000313" key="2">
    <source>
        <dbReference type="EMBL" id="MDH1341535.1"/>
    </source>
</evidence>
<evidence type="ECO:0000259" key="1">
    <source>
        <dbReference type="Pfam" id="PF08346"/>
    </source>
</evidence>
<dbReference type="Pfam" id="PF08346">
    <property type="entry name" value="AntA"/>
    <property type="match status" value="1"/>
</dbReference>